<sequence>MGRLFYEGGTMPRMSKKLKRELAFFLNDRGRRRGTEDSNGILFIRVPVIHASSRSGFWMNTWCVL</sequence>
<protein>
    <submittedName>
        <fullName evidence="1">Uncharacterized protein</fullName>
    </submittedName>
</protein>
<reference evidence="1 2" key="1">
    <citation type="submission" date="2018-09" db="EMBL/GenBank/DDBJ databases">
        <title>Murine metabolic-syndrome-specific gut microbial biobank.</title>
        <authorList>
            <person name="Liu C."/>
        </authorList>
    </citation>
    <scope>NUCLEOTIDE SEQUENCE [LARGE SCALE GENOMIC DNA]</scope>
    <source>
        <strain evidence="1 2">0.1xD8-82</strain>
    </source>
</reference>
<evidence type="ECO:0000313" key="1">
    <source>
        <dbReference type="EMBL" id="RKI86927.1"/>
    </source>
</evidence>
<evidence type="ECO:0000313" key="2">
    <source>
        <dbReference type="Proteomes" id="UP000280696"/>
    </source>
</evidence>
<dbReference type="AlphaFoldDB" id="A0A3A9A683"/>
<name>A0A3A9A683_9FIRM</name>
<dbReference type="Proteomes" id="UP000280696">
    <property type="component" value="Unassembled WGS sequence"/>
</dbReference>
<keyword evidence="2" id="KW-1185">Reference proteome</keyword>
<proteinExistence type="predicted"/>
<comment type="caution">
    <text evidence="1">The sequence shown here is derived from an EMBL/GenBank/DDBJ whole genome shotgun (WGS) entry which is preliminary data.</text>
</comment>
<accession>A0A3A9A683</accession>
<gene>
    <name evidence="1" type="ORF">D7V94_22165</name>
</gene>
<dbReference type="EMBL" id="RAYQ01000054">
    <property type="protein sequence ID" value="RKI86927.1"/>
    <property type="molecule type" value="Genomic_DNA"/>
</dbReference>
<organism evidence="1 2">
    <name type="scientific">Parablautia intestinalis</name>
    <dbReference type="NCBI Taxonomy" id="2320100"/>
    <lineage>
        <taxon>Bacteria</taxon>
        <taxon>Bacillati</taxon>
        <taxon>Bacillota</taxon>
        <taxon>Clostridia</taxon>
        <taxon>Lachnospirales</taxon>
        <taxon>Lachnospiraceae</taxon>
        <taxon>Parablautia</taxon>
    </lineage>
</organism>